<dbReference type="PIRSF" id="PIRSF034445">
    <property type="entry name" value="CpxP_Spy"/>
    <property type="match status" value="1"/>
</dbReference>
<dbReference type="STRING" id="1420851.AU255_10875"/>
<dbReference type="RefSeq" id="WP_080522903.1">
    <property type="nucleotide sequence ID" value="NZ_LPUF01000001.1"/>
</dbReference>
<feature type="signal peptide" evidence="5">
    <location>
        <begin position="1"/>
        <end position="24"/>
    </location>
</feature>
<evidence type="ECO:0000313" key="7">
    <source>
        <dbReference type="Proteomes" id="UP000191980"/>
    </source>
</evidence>
<sequence length="147" mass="16776">MKNRNLIIASILVSSLGVAGVAHACGGQKGEHKEGRRGDQMVHALKKLDLTKEQSQAIHNIKNESRDQMKTKRDELFEIRKALRAQGSAKTFDANKVRELADAKAKIMADMTVQRIQNLYEIRKQLTPEQLEKFDNMKDKRFNRDDS</sequence>
<comment type="subcellular location">
    <subcellularLocation>
        <location evidence="1">Periplasm</location>
    </subcellularLocation>
</comment>
<name>A0A1V8M9V5_9GAMM</name>
<accession>A0A1V8M9V5</accession>
<dbReference type="GO" id="GO:0030288">
    <property type="term" value="C:outer membrane-bounded periplasmic space"/>
    <property type="evidence" value="ECO:0007669"/>
    <property type="project" value="TreeGrafter"/>
</dbReference>
<dbReference type="GO" id="GO:0051082">
    <property type="term" value="F:unfolded protein binding"/>
    <property type="evidence" value="ECO:0007669"/>
    <property type="project" value="TreeGrafter"/>
</dbReference>
<dbReference type="InterPro" id="IPR052211">
    <property type="entry name" value="Cpx_auxiliary_protein"/>
</dbReference>
<comment type="caution">
    <text evidence="6">The sequence shown here is derived from an EMBL/GenBank/DDBJ whole genome shotgun (WGS) entry which is preliminary data.</text>
</comment>
<evidence type="ECO:0000256" key="1">
    <source>
        <dbReference type="ARBA" id="ARBA00004418"/>
    </source>
</evidence>
<dbReference type="Pfam" id="PF07813">
    <property type="entry name" value="LTXXQ"/>
    <property type="match status" value="1"/>
</dbReference>
<dbReference type="CDD" id="cd09916">
    <property type="entry name" value="CpxP_like"/>
    <property type="match status" value="1"/>
</dbReference>
<dbReference type="AlphaFoldDB" id="A0A1V8M9V5"/>
<proteinExistence type="inferred from homology"/>
<protein>
    <submittedName>
        <fullName evidence="6">Uncharacterized protein</fullName>
    </submittedName>
</protein>
<dbReference type="InterPro" id="IPR012899">
    <property type="entry name" value="LTXXQ"/>
</dbReference>
<evidence type="ECO:0000256" key="3">
    <source>
        <dbReference type="ARBA" id="ARBA00022729"/>
    </source>
</evidence>
<dbReference type="EMBL" id="LPUF01000001">
    <property type="protein sequence ID" value="OQK18298.1"/>
    <property type="molecule type" value="Genomic_DNA"/>
</dbReference>
<gene>
    <name evidence="6" type="ORF">AU255_10875</name>
</gene>
<keyword evidence="7" id="KW-1185">Reference proteome</keyword>
<evidence type="ECO:0000256" key="4">
    <source>
        <dbReference type="ARBA" id="ARBA00022764"/>
    </source>
</evidence>
<evidence type="ECO:0000313" key="6">
    <source>
        <dbReference type="EMBL" id="OQK18298.1"/>
    </source>
</evidence>
<dbReference type="PANTHER" id="PTHR38102:SF1">
    <property type="entry name" value="PERIPLASMIC CHAPERONE SPY"/>
    <property type="match status" value="1"/>
</dbReference>
<keyword evidence="3 5" id="KW-0732">Signal</keyword>
<organism evidence="6 7">
    <name type="scientific">Methyloprofundus sedimenti</name>
    <dbReference type="NCBI Taxonomy" id="1420851"/>
    <lineage>
        <taxon>Bacteria</taxon>
        <taxon>Pseudomonadati</taxon>
        <taxon>Pseudomonadota</taxon>
        <taxon>Gammaproteobacteria</taxon>
        <taxon>Methylococcales</taxon>
        <taxon>Methylococcaceae</taxon>
        <taxon>Methyloprofundus</taxon>
    </lineage>
</organism>
<reference evidence="6 7" key="1">
    <citation type="submission" date="2015-12" db="EMBL/GenBank/DDBJ databases">
        <authorList>
            <person name="Shamseldin A."/>
            <person name="Moawad H."/>
            <person name="Abd El-Rahim W.M."/>
            <person name="Sadowsky M.J."/>
        </authorList>
    </citation>
    <scope>NUCLEOTIDE SEQUENCE [LARGE SCALE GENOMIC DNA]</scope>
    <source>
        <strain evidence="6 7">WF1</strain>
    </source>
</reference>
<keyword evidence="4" id="KW-0574">Periplasm</keyword>
<feature type="chain" id="PRO_5013388644" evidence="5">
    <location>
        <begin position="25"/>
        <end position="147"/>
    </location>
</feature>
<dbReference type="OrthoDB" id="6227479at2"/>
<evidence type="ECO:0000256" key="2">
    <source>
        <dbReference type="ARBA" id="ARBA00008441"/>
    </source>
</evidence>
<dbReference type="PANTHER" id="PTHR38102">
    <property type="entry name" value="PERIPLASMIC CHAPERONE SPY"/>
    <property type="match status" value="1"/>
</dbReference>
<dbReference type="Proteomes" id="UP000191980">
    <property type="component" value="Unassembled WGS sequence"/>
</dbReference>
<dbReference type="Gene3D" id="1.20.120.1490">
    <property type="match status" value="1"/>
</dbReference>
<comment type="similarity">
    <text evidence="2">Belongs to the CpxP/Spy family.</text>
</comment>
<evidence type="ECO:0000256" key="5">
    <source>
        <dbReference type="SAM" id="SignalP"/>
    </source>
</evidence>